<dbReference type="Proteomes" id="UP000268857">
    <property type="component" value="Unassembled WGS sequence"/>
</dbReference>
<comment type="similarity">
    <text evidence="1">Belongs to the RelE toxin family.</text>
</comment>
<gene>
    <name evidence="3" type="ORF">PCC6912_32980</name>
</gene>
<evidence type="ECO:0008006" key="5">
    <source>
        <dbReference type="Google" id="ProtNLM"/>
    </source>
</evidence>
<dbReference type="RefSeq" id="WP_016876084.1">
    <property type="nucleotide sequence ID" value="NZ_AJLN01000153.1"/>
</dbReference>
<evidence type="ECO:0000256" key="1">
    <source>
        <dbReference type="ARBA" id="ARBA00006226"/>
    </source>
</evidence>
<organism evidence="3 4">
    <name type="scientific">Chlorogloeopsis fritschii PCC 6912</name>
    <dbReference type="NCBI Taxonomy" id="211165"/>
    <lineage>
        <taxon>Bacteria</taxon>
        <taxon>Bacillati</taxon>
        <taxon>Cyanobacteriota</taxon>
        <taxon>Cyanophyceae</taxon>
        <taxon>Nostocales</taxon>
        <taxon>Chlorogloeopsidaceae</taxon>
        <taxon>Chlorogloeopsis</taxon>
    </lineage>
</organism>
<dbReference type="NCBIfam" id="TIGR02385">
    <property type="entry name" value="RelE_StbE"/>
    <property type="match status" value="1"/>
</dbReference>
<dbReference type="InterPro" id="IPR007712">
    <property type="entry name" value="RelE/ParE_toxin"/>
</dbReference>
<evidence type="ECO:0000313" key="4">
    <source>
        <dbReference type="Proteomes" id="UP000268857"/>
    </source>
</evidence>
<dbReference type="STRING" id="211165.GCA_000317285_06641"/>
<evidence type="ECO:0000256" key="2">
    <source>
        <dbReference type="ARBA" id="ARBA00022649"/>
    </source>
</evidence>
<keyword evidence="2" id="KW-1277">Toxin-antitoxin system</keyword>
<dbReference type="SUPFAM" id="SSF143011">
    <property type="entry name" value="RelE-like"/>
    <property type="match status" value="1"/>
</dbReference>
<reference evidence="3 4" key="1">
    <citation type="journal article" date="2019" name="Genome Biol. Evol.">
        <title>Day and night: Metabolic profiles and evolutionary relationships of six axenic non-marine cyanobacteria.</title>
        <authorList>
            <person name="Will S.E."/>
            <person name="Henke P."/>
            <person name="Boedeker C."/>
            <person name="Huang S."/>
            <person name="Brinkmann H."/>
            <person name="Rohde M."/>
            <person name="Jarek M."/>
            <person name="Friedl T."/>
            <person name="Seufert S."/>
            <person name="Schumacher M."/>
            <person name="Overmann J."/>
            <person name="Neumann-Schaal M."/>
            <person name="Petersen J."/>
        </authorList>
    </citation>
    <scope>NUCLEOTIDE SEQUENCE [LARGE SCALE GENOMIC DNA]</scope>
    <source>
        <strain evidence="3 4">PCC 6912</strain>
    </source>
</reference>
<sequence>MAYKVVWSPKALEDVEAIAIYIARDSASYAAAVVKKILDATIHISKSPFSGKPVPEFGDDNIREYSVFTYRMIYHIQKDIITIAAVIYGKRLLDK</sequence>
<dbReference type="InterPro" id="IPR035093">
    <property type="entry name" value="RelE/ParE_toxin_dom_sf"/>
</dbReference>
<protein>
    <recommendedName>
        <fullName evidence="5">Plasmid stabilization protein</fullName>
    </recommendedName>
</protein>
<dbReference type="OrthoDB" id="514150at2"/>
<dbReference type="PANTHER" id="PTHR33755">
    <property type="entry name" value="TOXIN PARE1-RELATED"/>
    <property type="match status" value="1"/>
</dbReference>
<dbReference type="EMBL" id="RSCJ01000013">
    <property type="protein sequence ID" value="RUR79124.1"/>
    <property type="molecule type" value="Genomic_DNA"/>
</dbReference>
<name>A0A433NB63_CHLFR</name>
<dbReference type="InterPro" id="IPR051803">
    <property type="entry name" value="TA_system_RelE-like_toxin"/>
</dbReference>
<evidence type="ECO:0000313" key="3">
    <source>
        <dbReference type="EMBL" id="RUR79124.1"/>
    </source>
</evidence>
<dbReference type="AlphaFoldDB" id="A0A433NB63"/>
<proteinExistence type="inferred from homology"/>
<keyword evidence="4" id="KW-1185">Reference proteome</keyword>
<comment type="caution">
    <text evidence="3">The sequence shown here is derived from an EMBL/GenBank/DDBJ whole genome shotgun (WGS) entry which is preliminary data.</text>
</comment>
<dbReference type="Pfam" id="PF05016">
    <property type="entry name" value="ParE_toxin"/>
    <property type="match status" value="1"/>
</dbReference>
<accession>A0A433NB63</accession>
<dbReference type="Gene3D" id="3.30.2310.20">
    <property type="entry name" value="RelE-like"/>
    <property type="match status" value="1"/>
</dbReference>